<dbReference type="GO" id="GO:0006633">
    <property type="term" value="P:fatty acid biosynthetic process"/>
    <property type="evidence" value="ECO:0007669"/>
    <property type="project" value="TreeGrafter"/>
</dbReference>
<dbReference type="EC" id="2.3.1.41" evidence="4"/>
<dbReference type="Pfam" id="PF00109">
    <property type="entry name" value="ketoacyl-synt"/>
    <property type="match status" value="1"/>
</dbReference>
<dbReference type="CDD" id="cd00834">
    <property type="entry name" value="KAS_I_II"/>
    <property type="match status" value="1"/>
</dbReference>
<dbReference type="InterPro" id="IPR014031">
    <property type="entry name" value="Ketoacyl_synth_C"/>
</dbReference>
<dbReference type="GO" id="GO:0005829">
    <property type="term" value="C:cytosol"/>
    <property type="evidence" value="ECO:0007669"/>
    <property type="project" value="TreeGrafter"/>
</dbReference>
<dbReference type="PROSITE" id="PS52004">
    <property type="entry name" value="KS3_2"/>
    <property type="match status" value="1"/>
</dbReference>
<evidence type="ECO:0000256" key="1">
    <source>
        <dbReference type="ARBA" id="ARBA00008467"/>
    </source>
</evidence>
<gene>
    <name evidence="4" type="ORF">MNBD_NITROSPINAE02-1087</name>
</gene>
<proteinExistence type="inferred from homology"/>
<dbReference type="AlphaFoldDB" id="A0A3B1BUP7"/>
<feature type="domain" description="Ketosynthase family 3 (KS3)" evidence="3">
    <location>
        <begin position="1"/>
        <end position="405"/>
    </location>
</feature>
<sequence>MKRVVITGVGILSPIGLGQAEVDSSLRDRKSGIRHMPEFAELDGLGSHVAGIVTGEETARIPRKYRRSMGRVAELMALASMDAVEDSTLGPEEISQPMCGVSMGSTLGSAAMTEEIMSQYVSTRSIYGQKSTSFLQVMSHTCAANIAYLFSIKGRIIASSTACTSSSQSIGFGYEAIRSGAQEIMITGGADEMHWIATGTFDIMQGASYRYNHEPGKTPRPFDSDRDGLVVAEGAGCLILEELERAKKRGARIYAEVESFYTNSDGYHISSPSEDGMRRCIEGALENGKLNASDISYINAHATATTIGDTAEARATRAAFPSSPPVSSTKSYTGHTLGASGAIETIFSLIMMEKGYIAPTLNLDNIDPDCAGLDHVTEVRETRIERFMNNNFAFGGVNTSLIFRRYAS</sequence>
<reference evidence="4" key="1">
    <citation type="submission" date="2018-06" db="EMBL/GenBank/DDBJ databases">
        <authorList>
            <person name="Zhirakovskaya E."/>
        </authorList>
    </citation>
    <scope>NUCLEOTIDE SEQUENCE</scope>
</reference>
<dbReference type="GO" id="GO:0004315">
    <property type="term" value="F:3-oxoacyl-[acyl-carrier-protein] synthase activity"/>
    <property type="evidence" value="ECO:0007669"/>
    <property type="project" value="UniProtKB-EC"/>
</dbReference>
<dbReference type="InterPro" id="IPR000794">
    <property type="entry name" value="Beta-ketoacyl_synthase"/>
</dbReference>
<dbReference type="Gene3D" id="3.40.47.10">
    <property type="match status" value="1"/>
</dbReference>
<dbReference type="InterPro" id="IPR016039">
    <property type="entry name" value="Thiolase-like"/>
</dbReference>
<dbReference type="PANTHER" id="PTHR11712">
    <property type="entry name" value="POLYKETIDE SYNTHASE-RELATED"/>
    <property type="match status" value="1"/>
</dbReference>
<evidence type="ECO:0000256" key="2">
    <source>
        <dbReference type="ARBA" id="ARBA00022679"/>
    </source>
</evidence>
<name>A0A3B1BUP7_9ZZZZ</name>
<dbReference type="InterPro" id="IPR020841">
    <property type="entry name" value="PKS_Beta-ketoAc_synthase_dom"/>
</dbReference>
<keyword evidence="2 4" id="KW-0808">Transferase</keyword>
<dbReference type="EMBL" id="UOGE01000071">
    <property type="protein sequence ID" value="VAX22026.1"/>
    <property type="molecule type" value="Genomic_DNA"/>
</dbReference>
<evidence type="ECO:0000259" key="3">
    <source>
        <dbReference type="PROSITE" id="PS52004"/>
    </source>
</evidence>
<protein>
    <submittedName>
        <fullName evidence="4">FIG138576: 3-oxoacyl-[ACP] synthase</fullName>
        <ecNumber evidence="4">2.3.1.41</ecNumber>
    </submittedName>
</protein>
<dbReference type="PANTHER" id="PTHR11712:SF325">
    <property type="entry name" value="3-OXOACYL-(ACYL-CARRIER-PROTEIN) SYNTHASE II FABF"/>
    <property type="match status" value="1"/>
</dbReference>
<comment type="similarity">
    <text evidence="1">Belongs to the thiolase-like superfamily. Beta-ketoacyl-ACP synthases family.</text>
</comment>
<organism evidence="4">
    <name type="scientific">hydrothermal vent metagenome</name>
    <dbReference type="NCBI Taxonomy" id="652676"/>
    <lineage>
        <taxon>unclassified sequences</taxon>
        <taxon>metagenomes</taxon>
        <taxon>ecological metagenomes</taxon>
    </lineage>
</organism>
<dbReference type="Pfam" id="PF02801">
    <property type="entry name" value="Ketoacyl-synt_C"/>
    <property type="match status" value="1"/>
</dbReference>
<dbReference type="SUPFAM" id="SSF53901">
    <property type="entry name" value="Thiolase-like"/>
    <property type="match status" value="2"/>
</dbReference>
<dbReference type="SMART" id="SM00825">
    <property type="entry name" value="PKS_KS"/>
    <property type="match status" value="1"/>
</dbReference>
<dbReference type="InterPro" id="IPR014030">
    <property type="entry name" value="Ketoacyl_synth_N"/>
</dbReference>
<evidence type="ECO:0000313" key="4">
    <source>
        <dbReference type="EMBL" id="VAX22026.1"/>
    </source>
</evidence>
<keyword evidence="4" id="KW-0012">Acyltransferase</keyword>
<accession>A0A3B1BUP7</accession>